<proteinExistence type="predicted"/>
<reference evidence="1" key="1">
    <citation type="submission" date="2023-04" db="EMBL/GenBank/DDBJ databases">
        <title>Ambrosiozyma monospora NBRC 1965.</title>
        <authorList>
            <person name="Ichikawa N."/>
            <person name="Sato H."/>
            <person name="Tonouchi N."/>
        </authorList>
    </citation>
    <scope>NUCLEOTIDE SEQUENCE</scope>
    <source>
        <strain evidence="1">NBRC 1965</strain>
    </source>
</reference>
<evidence type="ECO:0000313" key="2">
    <source>
        <dbReference type="Proteomes" id="UP001165063"/>
    </source>
</evidence>
<dbReference type="OrthoDB" id="5423336at2759"/>
<accession>A0A9W6YZH9</accession>
<dbReference type="CDD" id="cd09272">
    <property type="entry name" value="RNase_HI_RT_Ty1"/>
    <property type="match status" value="1"/>
</dbReference>
<sequence length="118" mass="13005">MQTKNYCIVFICDGNIGLIAYAQEKEKPIDERNLIEFSDTDLGGDKLTRKSTVASVFMLCNGPIYWKTKGAVIAATTSTESELVGMVKAGNEMIYLLNVMRAIGTISDKKKDKVLFGD</sequence>
<dbReference type="EMBL" id="BSXU01006312">
    <property type="protein sequence ID" value="GMG55854.1"/>
    <property type="molecule type" value="Genomic_DNA"/>
</dbReference>
<gene>
    <name evidence="1" type="ORF">Amon01_000792300</name>
</gene>
<organism evidence="1 2">
    <name type="scientific">Ambrosiozyma monospora</name>
    <name type="common">Yeast</name>
    <name type="synonym">Endomycopsis monosporus</name>
    <dbReference type="NCBI Taxonomy" id="43982"/>
    <lineage>
        <taxon>Eukaryota</taxon>
        <taxon>Fungi</taxon>
        <taxon>Dikarya</taxon>
        <taxon>Ascomycota</taxon>
        <taxon>Saccharomycotina</taxon>
        <taxon>Pichiomycetes</taxon>
        <taxon>Pichiales</taxon>
        <taxon>Pichiaceae</taxon>
        <taxon>Ambrosiozyma</taxon>
    </lineage>
</organism>
<keyword evidence="2" id="KW-1185">Reference proteome</keyword>
<dbReference type="AlphaFoldDB" id="A0A9W6YZH9"/>
<name>A0A9W6YZH9_AMBMO</name>
<comment type="caution">
    <text evidence="1">The sequence shown here is derived from an EMBL/GenBank/DDBJ whole genome shotgun (WGS) entry which is preliminary data.</text>
</comment>
<dbReference type="Proteomes" id="UP001165063">
    <property type="component" value="Unassembled WGS sequence"/>
</dbReference>
<evidence type="ECO:0000313" key="1">
    <source>
        <dbReference type="EMBL" id="GMG55854.1"/>
    </source>
</evidence>
<protein>
    <submittedName>
        <fullName evidence="1">Unnamed protein product</fullName>
    </submittedName>
</protein>